<evidence type="ECO:0000256" key="4">
    <source>
        <dbReference type="ARBA" id="ARBA00022630"/>
    </source>
</evidence>
<feature type="domain" description="FAD-binding" evidence="8">
    <location>
        <begin position="5"/>
        <end position="332"/>
    </location>
</feature>
<keyword evidence="7" id="KW-0503">Monooxygenase</keyword>
<dbReference type="NCBIfam" id="TIGR01988">
    <property type="entry name" value="Ubi-OHases"/>
    <property type="match status" value="1"/>
</dbReference>
<comment type="pathway">
    <text evidence="2">Cofactor biosynthesis; ubiquinone biosynthesis.</text>
</comment>
<evidence type="ECO:0000313" key="9">
    <source>
        <dbReference type="EMBL" id="NMF92690.1"/>
    </source>
</evidence>
<evidence type="ECO:0000256" key="1">
    <source>
        <dbReference type="ARBA" id="ARBA00001974"/>
    </source>
</evidence>
<dbReference type="Proteomes" id="UP000601990">
    <property type="component" value="Unassembled WGS sequence"/>
</dbReference>
<evidence type="ECO:0000313" key="10">
    <source>
        <dbReference type="Proteomes" id="UP000601990"/>
    </source>
</evidence>
<evidence type="ECO:0000256" key="5">
    <source>
        <dbReference type="ARBA" id="ARBA00022827"/>
    </source>
</evidence>
<dbReference type="RefSeq" id="WP_169197985.1">
    <property type="nucleotide sequence ID" value="NZ_WTVH02000010.1"/>
</dbReference>
<protein>
    <submittedName>
        <fullName evidence="9">2-octaprenyl-6-methoxyphenyl hydroxylase</fullName>
    </submittedName>
</protein>
<evidence type="ECO:0000259" key="8">
    <source>
        <dbReference type="Pfam" id="PF01494"/>
    </source>
</evidence>
<dbReference type="Pfam" id="PF01494">
    <property type="entry name" value="FAD_binding_3"/>
    <property type="match status" value="1"/>
</dbReference>
<evidence type="ECO:0000256" key="7">
    <source>
        <dbReference type="ARBA" id="ARBA00023033"/>
    </source>
</evidence>
<dbReference type="InterPro" id="IPR010971">
    <property type="entry name" value="UbiH/COQ6"/>
</dbReference>
<keyword evidence="6" id="KW-0560">Oxidoreductase</keyword>
<dbReference type="PANTHER" id="PTHR43876:SF8">
    <property type="entry name" value="2-OCTAPRENYL-6-METHOXYPHENOL HYDROXYLASE"/>
    <property type="match status" value="1"/>
</dbReference>
<evidence type="ECO:0000256" key="6">
    <source>
        <dbReference type="ARBA" id="ARBA00023002"/>
    </source>
</evidence>
<dbReference type="Gene3D" id="3.50.50.60">
    <property type="entry name" value="FAD/NAD(P)-binding domain"/>
    <property type="match status" value="2"/>
</dbReference>
<evidence type="ECO:0000256" key="3">
    <source>
        <dbReference type="ARBA" id="ARBA00005349"/>
    </source>
</evidence>
<reference evidence="9" key="1">
    <citation type="submission" date="2019-12" db="EMBL/GenBank/DDBJ databases">
        <title>Comparative genomics gives insights into the taxonomy of the Azoarcus-Aromatoleum group and reveals separate origins of nif in the plant-associated Azoarcus and non-plant-associated Aromatoleum sub-groups.</title>
        <authorList>
            <person name="Lafos M."/>
            <person name="Maluk M."/>
            <person name="Batista M."/>
            <person name="Junghare M."/>
            <person name="Carmona M."/>
            <person name="Faoro H."/>
            <person name="Cruz L.M."/>
            <person name="Battistoni F."/>
            <person name="De Souza E."/>
            <person name="Pedrosa F."/>
            <person name="Chen W.-M."/>
            <person name="Poole P.S."/>
            <person name="Dixon R.A."/>
            <person name="James E.K."/>
        </authorList>
    </citation>
    <scope>NUCLEOTIDE SEQUENCE</scope>
    <source>
        <strain evidence="9">U120</strain>
    </source>
</reference>
<name>A0ABX1MXJ6_9RHOO</name>
<comment type="cofactor">
    <cofactor evidence="1">
        <name>FAD</name>
        <dbReference type="ChEBI" id="CHEBI:57692"/>
    </cofactor>
</comment>
<dbReference type="InterPro" id="IPR051205">
    <property type="entry name" value="UbiH/COQ6_monooxygenase"/>
</dbReference>
<sequence length="390" mass="41813">MRQPDLLVVGAGPVGLALALALKDSGLAIVLADARPRAAVLADPRVLALAHGTRLTLERLGVWDALPVTPIRRIHVSQQGGFGRTELRAEDYHQPALGYVVSAGALAGALRAAVDRSGIAVLDETEVTALTPQADAVVATLVATLGGTAASAPDDTPCRARLVACAEGRLEAGSRDVVEHDYRQHALIARIDVDGGHHHRAFERFTPQGPIALLPCDSNYALVQAVSPERADELLALDDAGYVAQLQDRFGTRLRFGAVSRRHRYPLGLRYRRDPAGARTVWLGNAAQTLHPVAGQGFNLALRDVWALADTLLRHRGDPGGAAVLDAYADSRGLDRFGAIHFTDALVRVFSNDFAPLRQLRGAGLLALDLIPPLRDFVARRMMFGARAWP</sequence>
<dbReference type="SUPFAM" id="SSF51905">
    <property type="entry name" value="FAD/NAD(P)-binding domain"/>
    <property type="match status" value="1"/>
</dbReference>
<comment type="caution">
    <text evidence="9">The sequence shown here is derived from an EMBL/GenBank/DDBJ whole genome shotgun (WGS) entry which is preliminary data.</text>
</comment>
<accession>A0ABX1MXJ6</accession>
<gene>
    <name evidence="9" type="ORF">GO608_05025</name>
</gene>
<dbReference type="InterPro" id="IPR002938">
    <property type="entry name" value="FAD-bd"/>
</dbReference>
<keyword evidence="4" id="KW-0285">Flavoprotein</keyword>
<keyword evidence="5" id="KW-0274">FAD</keyword>
<dbReference type="PRINTS" id="PR00420">
    <property type="entry name" value="RNGMNOXGNASE"/>
</dbReference>
<proteinExistence type="inferred from homology"/>
<dbReference type="PANTHER" id="PTHR43876">
    <property type="entry name" value="UBIQUINONE BIOSYNTHESIS MONOOXYGENASE COQ6, MITOCHONDRIAL"/>
    <property type="match status" value="1"/>
</dbReference>
<keyword evidence="10" id="KW-1185">Reference proteome</keyword>
<organism evidence="9 10">
    <name type="scientific">Aromatoleum buckelii</name>
    <dbReference type="NCBI Taxonomy" id="200254"/>
    <lineage>
        <taxon>Bacteria</taxon>
        <taxon>Pseudomonadati</taxon>
        <taxon>Pseudomonadota</taxon>
        <taxon>Betaproteobacteria</taxon>
        <taxon>Rhodocyclales</taxon>
        <taxon>Rhodocyclaceae</taxon>
        <taxon>Aromatoleum</taxon>
    </lineage>
</organism>
<evidence type="ECO:0000256" key="2">
    <source>
        <dbReference type="ARBA" id="ARBA00004749"/>
    </source>
</evidence>
<dbReference type="EMBL" id="WTVH01000006">
    <property type="protein sequence ID" value="NMF92690.1"/>
    <property type="molecule type" value="Genomic_DNA"/>
</dbReference>
<comment type="similarity">
    <text evidence="3">Belongs to the UbiH/COQ6 family.</text>
</comment>
<dbReference type="InterPro" id="IPR036188">
    <property type="entry name" value="FAD/NAD-bd_sf"/>
</dbReference>